<keyword evidence="2" id="KW-1185">Reference proteome</keyword>
<proteinExistence type="predicted"/>
<evidence type="ECO:0000313" key="2">
    <source>
        <dbReference type="Proteomes" id="UP000775213"/>
    </source>
</evidence>
<comment type="caution">
    <text evidence="1">The sequence shown here is derived from an EMBL/GenBank/DDBJ whole genome shotgun (WGS) entry which is preliminary data.</text>
</comment>
<organism evidence="1 2">
    <name type="scientific">Dendrobium chrysotoxum</name>
    <name type="common">Orchid</name>
    <dbReference type="NCBI Taxonomy" id="161865"/>
    <lineage>
        <taxon>Eukaryota</taxon>
        <taxon>Viridiplantae</taxon>
        <taxon>Streptophyta</taxon>
        <taxon>Embryophyta</taxon>
        <taxon>Tracheophyta</taxon>
        <taxon>Spermatophyta</taxon>
        <taxon>Magnoliopsida</taxon>
        <taxon>Liliopsida</taxon>
        <taxon>Asparagales</taxon>
        <taxon>Orchidaceae</taxon>
        <taxon>Epidendroideae</taxon>
        <taxon>Malaxideae</taxon>
        <taxon>Dendrobiinae</taxon>
        <taxon>Dendrobium</taxon>
    </lineage>
</organism>
<dbReference type="AlphaFoldDB" id="A0AAV7H6U9"/>
<name>A0AAV7H6U9_DENCH</name>
<dbReference type="Proteomes" id="UP000775213">
    <property type="component" value="Unassembled WGS sequence"/>
</dbReference>
<evidence type="ECO:0000313" key="1">
    <source>
        <dbReference type="EMBL" id="KAH0464301.1"/>
    </source>
</evidence>
<protein>
    <submittedName>
        <fullName evidence="1">Uncharacterized protein</fullName>
    </submittedName>
</protein>
<reference evidence="1 2" key="1">
    <citation type="journal article" date="2021" name="Hortic Res">
        <title>Chromosome-scale assembly of the Dendrobium chrysotoxum genome enhances the understanding of orchid evolution.</title>
        <authorList>
            <person name="Zhang Y."/>
            <person name="Zhang G.Q."/>
            <person name="Zhang D."/>
            <person name="Liu X.D."/>
            <person name="Xu X.Y."/>
            <person name="Sun W.H."/>
            <person name="Yu X."/>
            <person name="Zhu X."/>
            <person name="Wang Z.W."/>
            <person name="Zhao X."/>
            <person name="Zhong W.Y."/>
            <person name="Chen H."/>
            <person name="Yin W.L."/>
            <person name="Huang T."/>
            <person name="Niu S.C."/>
            <person name="Liu Z.J."/>
        </authorList>
    </citation>
    <scope>NUCLEOTIDE SEQUENCE [LARGE SCALE GENOMIC DNA]</scope>
    <source>
        <strain evidence="1">Lindl</strain>
    </source>
</reference>
<dbReference type="EMBL" id="JAGFBR010000007">
    <property type="protein sequence ID" value="KAH0464301.1"/>
    <property type="molecule type" value="Genomic_DNA"/>
</dbReference>
<accession>A0AAV7H6U9</accession>
<sequence>MGGTTQSEANPPNYAWARLRARETNHYLRDPIVISCPKEKLLRSLRTFRTLPYPQISSLHAKRRPPLSAPFLFSIKPSS</sequence>
<gene>
    <name evidence="1" type="ORF">IEQ34_007087</name>
</gene>